<name>A0A6J3JHL3_SAPAP</name>
<keyword evidence="3" id="KW-1185">Reference proteome</keyword>
<dbReference type="RefSeq" id="XP_032154471.1">
    <property type="nucleotide sequence ID" value="XM_032298580.1"/>
</dbReference>
<feature type="domain" description="KRAB" evidence="2">
    <location>
        <begin position="179"/>
        <end position="251"/>
    </location>
</feature>
<dbReference type="InterPro" id="IPR050169">
    <property type="entry name" value="Krueppel_C2H2_ZnF"/>
</dbReference>
<dbReference type="Gene3D" id="6.10.140.140">
    <property type="match status" value="1"/>
</dbReference>
<dbReference type="PANTHER" id="PTHR23232">
    <property type="entry name" value="KRAB DOMAIN C2H2 ZINC FINGER"/>
    <property type="match status" value="1"/>
</dbReference>
<organism evidence="3 4">
    <name type="scientific">Sapajus apella</name>
    <name type="common">Brown-capped capuchin</name>
    <name type="synonym">Cebus apella</name>
    <dbReference type="NCBI Taxonomy" id="9515"/>
    <lineage>
        <taxon>Eukaryota</taxon>
        <taxon>Metazoa</taxon>
        <taxon>Chordata</taxon>
        <taxon>Craniata</taxon>
        <taxon>Vertebrata</taxon>
        <taxon>Euteleostomi</taxon>
        <taxon>Mammalia</taxon>
        <taxon>Eutheria</taxon>
        <taxon>Euarchontoglires</taxon>
        <taxon>Primates</taxon>
        <taxon>Haplorrhini</taxon>
        <taxon>Platyrrhini</taxon>
        <taxon>Cebidae</taxon>
        <taxon>Cebinae</taxon>
        <taxon>Sapajus</taxon>
    </lineage>
</organism>
<dbReference type="CDD" id="cd07765">
    <property type="entry name" value="KRAB_A-box"/>
    <property type="match status" value="1"/>
</dbReference>
<feature type="non-terminal residue" evidence="4">
    <location>
        <position position="1"/>
    </location>
</feature>
<dbReference type="Proteomes" id="UP000504640">
    <property type="component" value="Unplaced"/>
</dbReference>
<dbReference type="GeneID" id="116565032"/>
<dbReference type="PROSITE" id="PS50805">
    <property type="entry name" value="KRAB"/>
    <property type="match status" value="1"/>
</dbReference>
<protein>
    <submittedName>
        <fullName evidence="4">KRAB domain-containing protein 1</fullName>
    </submittedName>
</protein>
<evidence type="ECO:0000313" key="4">
    <source>
        <dbReference type="RefSeq" id="XP_032154471.1"/>
    </source>
</evidence>
<dbReference type="Pfam" id="PF01352">
    <property type="entry name" value="KRAB"/>
    <property type="match status" value="1"/>
</dbReference>
<feature type="compositionally biased region" description="Gly residues" evidence="1">
    <location>
        <begin position="88"/>
        <end position="101"/>
    </location>
</feature>
<evidence type="ECO:0000313" key="3">
    <source>
        <dbReference type="Proteomes" id="UP000504640"/>
    </source>
</evidence>
<dbReference type="GO" id="GO:0006355">
    <property type="term" value="P:regulation of DNA-templated transcription"/>
    <property type="evidence" value="ECO:0007669"/>
    <property type="project" value="InterPro"/>
</dbReference>
<dbReference type="SMART" id="SM00349">
    <property type="entry name" value="KRAB"/>
    <property type="match status" value="1"/>
</dbReference>
<dbReference type="PANTHER" id="PTHR23232:SF139">
    <property type="entry name" value="KRAB DOMAIN-CONTAINING PROTEIN 1"/>
    <property type="match status" value="1"/>
</dbReference>
<proteinExistence type="predicted"/>
<accession>A0A6J3JHL3</accession>
<dbReference type="AlphaFoldDB" id="A0A6J3JHL3"/>
<feature type="region of interest" description="Disordered" evidence="1">
    <location>
        <begin position="1"/>
        <end position="25"/>
    </location>
</feature>
<reference evidence="4" key="1">
    <citation type="submission" date="2025-08" db="UniProtKB">
        <authorList>
            <consortium name="RefSeq"/>
        </authorList>
    </citation>
    <scope>IDENTIFICATION</scope>
    <source>
        <tissue evidence="4">Blood</tissue>
    </source>
</reference>
<sequence length="293" mass="31256">CQPAQPRLCPGPAHGGHAGLPDGQAGNTFLGRRLACPWGVGPSDCPPLPPQGLETCKPATQQLRANTGSGRHAPSSPLSSGICHDGGRGGQIGPTTHGGGLQPARGALGKGADALPVPATAGRRSAGCALLTSGGRPAGLRVLFTSGRAPESFTFTQERNKRGQTMTTVSSTARPQESVAFDDVAVYFTKKEWAIMVPDQRALYRDVMLENYEAVAFVAVPPTSKPALVSHLEQGKEPCFTQPQGVLSRRDWRAGFIGHSELRRYTYLAKAMLCVIKSKILQNHRCWEDRRKA</sequence>
<dbReference type="InterPro" id="IPR036051">
    <property type="entry name" value="KRAB_dom_sf"/>
</dbReference>
<evidence type="ECO:0000259" key="2">
    <source>
        <dbReference type="PROSITE" id="PS50805"/>
    </source>
</evidence>
<dbReference type="InterPro" id="IPR001909">
    <property type="entry name" value="KRAB"/>
</dbReference>
<dbReference type="SUPFAM" id="SSF109640">
    <property type="entry name" value="KRAB domain (Kruppel-associated box)"/>
    <property type="match status" value="1"/>
</dbReference>
<feature type="region of interest" description="Disordered" evidence="1">
    <location>
        <begin position="65"/>
        <end position="112"/>
    </location>
</feature>
<dbReference type="CTD" id="100506243"/>
<gene>
    <name evidence="4" type="primary">KRBOX1</name>
</gene>
<evidence type="ECO:0000256" key="1">
    <source>
        <dbReference type="SAM" id="MobiDB-lite"/>
    </source>
</evidence>